<comment type="catalytic activity">
    <reaction evidence="5">
        <text>O-phospho-L-tyrosyl-[protein] + H2O = L-tyrosyl-[protein] + phosphate</text>
        <dbReference type="Rhea" id="RHEA:10684"/>
        <dbReference type="Rhea" id="RHEA-COMP:10136"/>
        <dbReference type="Rhea" id="RHEA-COMP:20101"/>
        <dbReference type="ChEBI" id="CHEBI:15377"/>
        <dbReference type="ChEBI" id="CHEBI:43474"/>
        <dbReference type="ChEBI" id="CHEBI:46858"/>
        <dbReference type="ChEBI" id="CHEBI:61978"/>
        <dbReference type="EC" id="3.1.3.48"/>
    </reaction>
</comment>
<dbReference type="PROSITE" id="PS50055">
    <property type="entry name" value="TYR_PHOSPHATASE_PTP"/>
    <property type="match status" value="2"/>
</dbReference>
<comment type="similarity">
    <text evidence="1">Belongs to the protein-tyrosine phosphatase family.</text>
</comment>
<evidence type="ECO:0000313" key="11">
    <source>
        <dbReference type="Proteomes" id="UP000242188"/>
    </source>
</evidence>
<feature type="domain" description="Tyrosine specific protein phosphatases" evidence="9">
    <location>
        <begin position="809"/>
        <end position="881"/>
    </location>
</feature>
<dbReference type="InterPro" id="IPR029021">
    <property type="entry name" value="Prot-tyrosine_phosphatase-like"/>
</dbReference>
<dbReference type="OrthoDB" id="5981934at2759"/>
<dbReference type="PANTHER" id="PTHR19134">
    <property type="entry name" value="RECEPTOR-TYPE TYROSINE-PROTEIN PHOSPHATASE"/>
    <property type="match status" value="1"/>
</dbReference>
<name>A0A210Q575_MIZYE</name>
<comment type="caution">
    <text evidence="10">The sequence shown here is derived from an EMBL/GenBank/DDBJ whole genome shotgun (WGS) entry which is preliminary data.</text>
</comment>
<dbReference type="SMART" id="SM00194">
    <property type="entry name" value="PTPc"/>
    <property type="match status" value="2"/>
</dbReference>
<dbReference type="PROSITE" id="PS00383">
    <property type="entry name" value="TYR_PHOSPHATASE_1"/>
    <property type="match status" value="1"/>
</dbReference>
<dbReference type="FunFam" id="3.90.190.10:FF:000102">
    <property type="entry name" value="Receptor-type tyrosine-protein phosphatase"/>
    <property type="match status" value="2"/>
</dbReference>
<evidence type="ECO:0000259" key="8">
    <source>
        <dbReference type="PROSITE" id="PS50055"/>
    </source>
</evidence>
<dbReference type="InterPro" id="IPR016130">
    <property type="entry name" value="Tyr_Pase_AS"/>
</dbReference>
<dbReference type="Pfam" id="PF00102">
    <property type="entry name" value="Y_phosphatase"/>
    <property type="match status" value="2"/>
</dbReference>
<evidence type="ECO:0000256" key="1">
    <source>
        <dbReference type="ARBA" id="ARBA00009580"/>
    </source>
</evidence>
<evidence type="ECO:0000256" key="2">
    <source>
        <dbReference type="ARBA" id="ARBA00013064"/>
    </source>
</evidence>
<dbReference type="Proteomes" id="UP000242188">
    <property type="component" value="Unassembled WGS sequence"/>
</dbReference>
<reference evidence="10 11" key="1">
    <citation type="journal article" date="2017" name="Nat. Ecol. Evol.">
        <title>Scallop genome provides insights into evolution of bilaterian karyotype and development.</title>
        <authorList>
            <person name="Wang S."/>
            <person name="Zhang J."/>
            <person name="Jiao W."/>
            <person name="Li J."/>
            <person name="Xun X."/>
            <person name="Sun Y."/>
            <person name="Guo X."/>
            <person name="Huan P."/>
            <person name="Dong B."/>
            <person name="Zhang L."/>
            <person name="Hu X."/>
            <person name="Sun X."/>
            <person name="Wang J."/>
            <person name="Zhao C."/>
            <person name="Wang Y."/>
            <person name="Wang D."/>
            <person name="Huang X."/>
            <person name="Wang R."/>
            <person name="Lv J."/>
            <person name="Li Y."/>
            <person name="Zhang Z."/>
            <person name="Liu B."/>
            <person name="Lu W."/>
            <person name="Hui Y."/>
            <person name="Liang J."/>
            <person name="Zhou Z."/>
            <person name="Hou R."/>
            <person name="Li X."/>
            <person name="Liu Y."/>
            <person name="Li H."/>
            <person name="Ning X."/>
            <person name="Lin Y."/>
            <person name="Zhao L."/>
            <person name="Xing Q."/>
            <person name="Dou J."/>
            <person name="Li Y."/>
            <person name="Mao J."/>
            <person name="Guo H."/>
            <person name="Dou H."/>
            <person name="Li T."/>
            <person name="Mu C."/>
            <person name="Jiang W."/>
            <person name="Fu Q."/>
            <person name="Fu X."/>
            <person name="Miao Y."/>
            <person name="Liu J."/>
            <person name="Yu Q."/>
            <person name="Li R."/>
            <person name="Liao H."/>
            <person name="Li X."/>
            <person name="Kong Y."/>
            <person name="Jiang Z."/>
            <person name="Chourrout D."/>
            <person name="Li R."/>
            <person name="Bao Z."/>
        </authorList>
    </citation>
    <scope>NUCLEOTIDE SEQUENCE [LARGE SCALE GENOMIC DNA]</scope>
    <source>
        <strain evidence="10 11">PY_sf001</strain>
    </source>
</reference>
<dbReference type="InterPro" id="IPR000242">
    <property type="entry name" value="PTP_cat"/>
</dbReference>
<keyword evidence="7" id="KW-0472">Membrane</keyword>
<dbReference type="AlphaFoldDB" id="A0A210Q575"/>
<evidence type="ECO:0000256" key="3">
    <source>
        <dbReference type="ARBA" id="ARBA00022801"/>
    </source>
</evidence>
<feature type="domain" description="Tyrosine-protein phosphatase" evidence="8">
    <location>
        <begin position="635"/>
        <end position="890"/>
    </location>
</feature>
<dbReference type="STRING" id="6573.A0A210Q575"/>
<proteinExistence type="inferred from homology"/>
<keyword evidence="7" id="KW-1133">Transmembrane helix</keyword>
<accession>A0A210Q575</accession>
<organism evidence="10 11">
    <name type="scientific">Mizuhopecten yessoensis</name>
    <name type="common">Japanese scallop</name>
    <name type="synonym">Patinopecten yessoensis</name>
    <dbReference type="NCBI Taxonomy" id="6573"/>
    <lineage>
        <taxon>Eukaryota</taxon>
        <taxon>Metazoa</taxon>
        <taxon>Spiralia</taxon>
        <taxon>Lophotrochozoa</taxon>
        <taxon>Mollusca</taxon>
        <taxon>Bivalvia</taxon>
        <taxon>Autobranchia</taxon>
        <taxon>Pteriomorphia</taxon>
        <taxon>Pectinida</taxon>
        <taxon>Pectinoidea</taxon>
        <taxon>Pectinidae</taxon>
        <taxon>Mizuhopecten</taxon>
    </lineage>
</organism>
<dbReference type="SUPFAM" id="SSF52799">
    <property type="entry name" value="(Phosphotyrosine protein) phosphatases II"/>
    <property type="match status" value="2"/>
</dbReference>
<protein>
    <recommendedName>
        <fullName evidence="2">protein-tyrosine-phosphatase</fullName>
        <ecNumber evidence="2">3.1.3.48</ecNumber>
    </recommendedName>
</protein>
<keyword evidence="4" id="KW-0904">Protein phosphatase</keyword>
<evidence type="ECO:0000256" key="6">
    <source>
        <dbReference type="SAM" id="MobiDB-lite"/>
    </source>
</evidence>
<keyword evidence="10" id="KW-0675">Receptor</keyword>
<evidence type="ECO:0000256" key="7">
    <source>
        <dbReference type="SAM" id="Phobius"/>
    </source>
</evidence>
<gene>
    <name evidence="10" type="ORF">KP79_PYT09097</name>
</gene>
<dbReference type="CDD" id="cd00047">
    <property type="entry name" value="PTPc"/>
    <property type="match status" value="1"/>
</dbReference>
<evidence type="ECO:0000256" key="4">
    <source>
        <dbReference type="ARBA" id="ARBA00022912"/>
    </source>
</evidence>
<dbReference type="PROSITE" id="PS50056">
    <property type="entry name" value="TYR_PHOSPHATASE_2"/>
    <property type="match status" value="2"/>
</dbReference>
<keyword evidence="11" id="KW-1185">Reference proteome</keyword>
<dbReference type="InterPro" id="IPR050348">
    <property type="entry name" value="Protein-Tyr_Phosphatase"/>
</dbReference>
<dbReference type="GO" id="GO:0004725">
    <property type="term" value="F:protein tyrosine phosphatase activity"/>
    <property type="evidence" value="ECO:0007669"/>
    <property type="project" value="UniProtKB-EC"/>
</dbReference>
<dbReference type="EMBL" id="NEDP02004988">
    <property type="protein sequence ID" value="OWF43871.1"/>
    <property type="molecule type" value="Genomic_DNA"/>
</dbReference>
<dbReference type="SMART" id="SM00404">
    <property type="entry name" value="PTPc_motif"/>
    <property type="match status" value="2"/>
</dbReference>
<dbReference type="PRINTS" id="PR00700">
    <property type="entry name" value="PRTYPHPHTASE"/>
</dbReference>
<keyword evidence="7" id="KW-0812">Transmembrane</keyword>
<feature type="transmembrane region" description="Helical" evidence="7">
    <location>
        <begin position="195"/>
        <end position="217"/>
    </location>
</feature>
<evidence type="ECO:0000313" key="10">
    <source>
        <dbReference type="EMBL" id="OWF43871.1"/>
    </source>
</evidence>
<sequence>MCNTNCSSHCVTCKQTSDQCFECVNGKHGDVCDLDCSDNCEDKSCMKDNGYCLECVPGKHGNECASDCSDNCKDKTCMKNNGNCTGCITGKAGALCDTNCSSYCETCDQTSEQCFECVNGKYGDVCDQGCPNDCKDQSCMKDNGYCSDCPVGKYGLLCNNSCSETCLNNICNARSGTCEVKETTSLEPQPGNTGVIVGVVVAGLLLVITITITLFLIRRRKQNSAKQDSFDDISRKNVSRTSHYNDGYEPEDYSTEPVTEQGNVYEVLDVAETESLTGQRNVYTNASNVEIVGNDIETLTNNVYVNANDVDKDSSRKVCKEAGPASTCIAISDLKALVKTKRINNAKAFEDEYQELPSKAIHEHNIGKLDEHRLKNRFKSTFPYDHSRVILDKLDNDSHSDYINANYIDSVISPAEYIATQGPTDITVDDLWRMIWQLKSRKIVMLTNLIEGTRKKCAKYWPDEGEPMSTKHFEIVLDRERIYAFYVIRDIILTEKKTKSVRQIHQFHYTTWPDHGTPDPNELVVFHRRVKHYNNILTGKLIVHCSAGIGRTGTFIALDALFEYGKENGVVDVMEFVRTMRKDRVNMVQTSDQYIAIHNLLIEAFDMPDTLVPRMKYHTTLKCLCDDAPVNQTKLWREYKLIQDIKPTYTENDYKTATIPANRNKNRDPNILAVDKFRAYLSSSSFGRTDYINAVEIPSYKSRTGYIVTQTPLKDTVVDLLTLIMDRDCDTLVIIENDQMKWLPEEGNDKSIGSFKLRHGGGSSSLTNTDLIDVSISNQEQRYDARIRVFQITGWDRHVSVPPDSPGLLQLLELLDSRRRSNDSKKTVVMCRDGNSQSGLFCCISNARDQMKIDEEVDIFQIARQLLFRRPEFITNYDQYKCCYHMIKEYLDTTDMAHDRPSPVHHKCKAKLSKLTLMLIFI</sequence>
<dbReference type="PANTHER" id="PTHR19134:SF562">
    <property type="entry name" value="PROTEIN-TYROSINE-PHOSPHATASE"/>
    <property type="match status" value="1"/>
</dbReference>
<dbReference type="Gene3D" id="3.90.190.10">
    <property type="entry name" value="Protein tyrosine phosphatase superfamily"/>
    <property type="match status" value="2"/>
</dbReference>
<dbReference type="InterPro" id="IPR003595">
    <property type="entry name" value="Tyr_Pase_cat"/>
</dbReference>
<evidence type="ECO:0000259" key="9">
    <source>
        <dbReference type="PROSITE" id="PS50056"/>
    </source>
</evidence>
<dbReference type="InterPro" id="IPR000387">
    <property type="entry name" value="Tyr_Pase_dom"/>
</dbReference>
<feature type="domain" description="Tyrosine-protein phosphatase" evidence="8">
    <location>
        <begin position="349"/>
        <end position="604"/>
    </location>
</feature>
<feature type="region of interest" description="Disordered" evidence="6">
    <location>
        <begin position="240"/>
        <end position="259"/>
    </location>
</feature>
<dbReference type="EC" id="3.1.3.48" evidence="2"/>
<keyword evidence="3" id="KW-0378">Hydrolase</keyword>
<feature type="domain" description="Tyrosine specific protein phosphatases" evidence="9">
    <location>
        <begin position="524"/>
        <end position="595"/>
    </location>
</feature>
<evidence type="ECO:0000256" key="5">
    <source>
        <dbReference type="ARBA" id="ARBA00051722"/>
    </source>
</evidence>